<feature type="transmembrane region" description="Helical" evidence="1">
    <location>
        <begin position="182"/>
        <end position="205"/>
    </location>
</feature>
<keyword evidence="1" id="KW-0472">Membrane</keyword>
<name>A0A9P5XI41_9AGAR</name>
<feature type="transmembrane region" description="Helical" evidence="1">
    <location>
        <begin position="95"/>
        <end position="119"/>
    </location>
</feature>
<dbReference type="Pfam" id="PF20151">
    <property type="entry name" value="DUF6533"/>
    <property type="match status" value="1"/>
</dbReference>
<feature type="transmembrane region" description="Helical" evidence="1">
    <location>
        <begin position="32"/>
        <end position="50"/>
    </location>
</feature>
<keyword evidence="4" id="KW-1185">Reference proteome</keyword>
<evidence type="ECO:0000259" key="2">
    <source>
        <dbReference type="Pfam" id="PF20151"/>
    </source>
</evidence>
<accession>A0A9P5XI41</accession>
<organism evidence="3 4">
    <name type="scientific">Macrolepiota fuliginosa MF-IS2</name>
    <dbReference type="NCBI Taxonomy" id="1400762"/>
    <lineage>
        <taxon>Eukaryota</taxon>
        <taxon>Fungi</taxon>
        <taxon>Dikarya</taxon>
        <taxon>Basidiomycota</taxon>
        <taxon>Agaricomycotina</taxon>
        <taxon>Agaricomycetes</taxon>
        <taxon>Agaricomycetidae</taxon>
        <taxon>Agaricales</taxon>
        <taxon>Agaricineae</taxon>
        <taxon>Agaricaceae</taxon>
        <taxon>Macrolepiota</taxon>
    </lineage>
</organism>
<evidence type="ECO:0000313" key="4">
    <source>
        <dbReference type="Proteomes" id="UP000807342"/>
    </source>
</evidence>
<feature type="domain" description="DUF6533" evidence="2">
    <location>
        <begin position="1"/>
        <end position="43"/>
    </location>
</feature>
<gene>
    <name evidence="3" type="ORF">P691DRAFT_433556</name>
</gene>
<dbReference type="EMBL" id="MU151097">
    <property type="protein sequence ID" value="KAF9450809.1"/>
    <property type="molecule type" value="Genomic_DNA"/>
</dbReference>
<dbReference type="OrthoDB" id="3341843at2759"/>
<evidence type="ECO:0000313" key="3">
    <source>
        <dbReference type="EMBL" id="KAF9450809.1"/>
    </source>
</evidence>
<dbReference type="InterPro" id="IPR045340">
    <property type="entry name" value="DUF6533"/>
</dbReference>
<keyword evidence="1" id="KW-1133">Transmembrane helix</keyword>
<proteinExistence type="predicted"/>
<sequence length="261" mass="30132">MATMVIVVYEWLITLDMEVRLIWQSKWNFTKGLYLLNRYLVIVDFVLNYFRSYGERVPICKALFQATAVVYTFALFVAEYSLAMRVCVVWKMNKIVVVSLTTVYTASFIWVLTSFYIMLRPIEFFTLLPFGGCLAKIGGSTLWIDYLMLLVYDAGMLALMAYPTIKEYKSGLCEHTDLVKHVYVEGVLFYLYLLLVDVVSVTVQLTLPDDIFLFVIGARMLRSILAARVLLHLREYAERKVQGVPTTQMGDDTEMSNIRFN</sequence>
<feature type="transmembrane region" description="Helical" evidence="1">
    <location>
        <begin position="143"/>
        <end position="162"/>
    </location>
</feature>
<reference evidence="3" key="1">
    <citation type="submission" date="2020-11" db="EMBL/GenBank/DDBJ databases">
        <authorList>
            <consortium name="DOE Joint Genome Institute"/>
            <person name="Ahrendt S."/>
            <person name="Riley R."/>
            <person name="Andreopoulos W."/>
            <person name="Labutti K."/>
            <person name="Pangilinan J."/>
            <person name="Ruiz-Duenas F.J."/>
            <person name="Barrasa J.M."/>
            <person name="Sanchez-Garcia M."/>
            <person name="Camarero S."/>
            <person name="Miyauchi S."/>
            <person name="Serrano A."/>
            <person name="Linde D."/>
            <person name="Babiker R."/>
            <person name="Drula E."/>
            <person name="Ayuso-Fernandez I."/>
            <person name="Pacheco R."/>
            <person name="Padilla G."/>
            <person name="Ferreira P."/>
            <person name="Barriuso J."/>
            <person name="Kellner H."/>
            <person name="Castanera R."/>
            <person name="Alfaro M."/>
            <person name="Ramirez L."/>
            <person name="Pisabarro A.G."/>
            <person name="Kuo A."/>
            <person name="Tritt A."/>
            <person name="Lipzen A."/>
            <person name="He G."/>
            <person name="Yan M."/>
            <person name="Ng V."/>
            <person name="Cullen D."/>
            <person name="Martin F."/>
            <person name="Rosso M.-N."/>
            <person name="Henrissat B."/>
            <person name="Hibbett D."/>
            <person name="Martinez A.T."/>
            <person name="Grigoriev I.V."/>
        </authorList>
    </citation>
    <scope>NUCLEOTIDE SEQUENCE</scope>
    <source>
        <strain evidence="3">MF-IS2</strain>
    </source>
</reference>
<comment type="caution">
    <text evidence="3">The sequence shown here is derived from an EMBL/GenBank/DDBJ whole genome shotgun (WGS) entry which is preliminary data.</text>
</comment>
<feature type="transmembrane region" description="Helical" evidence="1">
    <location>
        <begin position="62"/>
        <end position="83"/>
    </location>
</feature>
<keyword evidence="1" id="KW-0812">Transmembrane</keyword>
<dbReference type="Proteomes" id="UP000807342">
    <property type="component" value="Unassembled WGS sequence"/>
</dbReference>
<evidence type="ECO:0000256" key="1">
    <source>
        <dbReference type="SAM" id="Phobius"/>
    </source>
</evidence>
<dbReference type="AlphaFoldDB" id="A0A9P5XI41"/>
<protein>
    <recommendedName>
        <fullName evidence="2">DUF6533 domain-containing protein</fullName>
    </recommendedName>
</protein>